<dbReference type="EMBL" id="BHZD01000001">
    <property type="protein sequence ID" value="GCD44418.1"/>
    <property type="molecule type" value="Genomic_DNA"/>
</dbReference>
<keyword evidence="4" id="KW-0812">Transmembrane</keyword>
<proteinExistence type="predicted"/>
<evidence type="ECO:0000256" key="4">
    <source>
        <dbReference type="SAM" id="Phobius"/>
    </source>
</evidence>
<comment type="caution">
    <text evidence="5">The sequence shown here is derived from an EMBL/GenBank/DDBJ whole genome shotgun (WGS) entry which is preliminary data.</text>
</comment>
<keyword evidence="6" id="KW-1185">Reference proteome</keyword>
<dbReference type="RefSeq" id="WP_125055284.1">
    <property type="nucleotide sequence ID" value="NZ_BHZD01000001.1"/>
</dbReference>
<dbReference type="InterPro" id="IPR041916">
    <property type="entry name" value="Anti_sigma_zinc_sf"/>
</dbReference>
<dbReference type="Proteomes" id="UP000286746">
    <property type="component" value="Unassembled WGS sequence"/>
</dbReference>
<accession>A0A401W521</accession>
<name>A0A401W521_STREY</name>
<evidence type="ECO:0000256" key="2">
    <source>
        <dbReference type="ARBA" id="ARBA00023163"/>
    </source>
</evidence>
<feature type="compositionally biased region" description="Low complexity" evidence="3">
    <location>
        <begin position="120"/>
        <end position="144"/>
    </location>
</feature>
<evidence type="ECO:0000313" key="6">
    <source>
        <dbReference type="Proteomes" id="UP000286746"/>
    </source>
</evidence>
<feature type="transmembrane region" description="Helical" evidence="4">
    <location>
        <begin position="153"/>
        <end position="171"/>
    </location>
</feature>
<organism evidence="5 6">
    <name type="scientific">Streptomyces paromomycinus</name>
    <name type="common">Streptomyces rimosus subsp. paromomycinus</name>
    <dbReference type="NCBI Taxonomy" id="92743"/>
    <lineage>
        <taxon>Bacteria</taxon>
        <taxon>Bacillati</taxon>
        <taxon>Actinomycetota</taxon>
        <taxon>Actinomycetes</taxon>
        <taxon>Kitasatosporales</taxon>
        <taxon>Streptomycetaceae</taxon>
        <taxon>Streptomyces</taxon>
    </lineage>
</organism>
<keyword evidence="1" id="KW-0805">Transcription regulation</keyword>
<evidence type="ECO:0000256" key="3">
    <source>
        <dbReference type="SAM" id="MobiDB-lite"/>
    </source>
</evidence>
<feature type="region of interest" description="Disordered" evidence="3">
    <location>
        <begin position="216"/>
        <end position="255"/>
    </location>
</feature>
<dbReference type="AlphaFoldDB" id="A0A401W521"/>
<sequence length="312" mass="32042">MTSTTDTDEHPEVSEISALTDGLLSPSRTADLRDHLACCELCEDVHASLEEIRGLLGTLPGPARMPADVAERIDAALAAEALLDSTAPDQEPVVREIPAATTVPVSRETDIAPATVAVPPASVTRPAGHPRAASGPGRRTAGGRPRNRRWPRALLGAAAAAAVIGVGGIVIQNVSSGSGQGTAQKPHTEAAEKSAGAASALTSATLESRVHDLLASSHTKKAPDVGTQSSPDTPLRGATDTVPSCVQRGTGRPETPLAATHSTYEGQEAYLLVLPHPTDADRVSAYVISSSCVSASPPAPGKVLLTHSYRRA</sequence>
<keyword evidence="2" id="KW-0804">Transcription</keyword>
<protein>
    <recommendedName>
        <fullName evidence="7">Zinc-finger domain-containing protein</fullName>
    </recommendedName>
</protein>
<keyword evidence="4" id="KW-0472">Membrane</keyword>
<feature type="region of interest" description="Disordered" evidence="3">
    <location>
        <begin position="1"/>
        <end position="21"/>
    </location>
</feature>
<evidence type="ECO:0000313" key="5">
    <source>
        <dbReference type="EMBL" id="GCD44418.1"/>
    </source>
</evidence>
<reference evidence="5 6" key="1">
    <citation type="submission" date="2018-11" db="EMBL/GenBank/DDBJ databases">
        <title>Whole genome sequence of Streptomyces paromomycinus NBRC 15454(T).</title>
        <authorList>
            <person name="Komaki H."/>
            <person name="Tamura T."/>
        </authorList>
    </citation>
    <scope>NUCLEOTIDE SEQUENCE [LARGE SCALE GENOMIC DNA]</scope>
    <source>
        <strain evidence="5 6">NBRC 15454</strain>
    </source>
</reference>
<feature type="region of interest" description="Disordered" evidence="3">
    <location>
        <begin position="176"/>
        <end position="199"/>
    </location>
</feature>
<feature type="region of interest" description="Disordered" evidence="3">
    <location>
        <begin position="120"/>
        <end position="148"/>
    </location>
</feature>
<evidence type="ECO:0008006" key="7">
    <source>
        <dbReference type="Google" id="ProtNLM"/>
    </source>
</evidence>
<feature type="compositionally biased region" description="Polar residues" evidence="3">
    <location>
        <begin position="176"/>
        <end position="185"/>
    </location>
</feature>
<dbReference type="Gene3D" id="1.10.10.1320">
    <property type="entry name" value="Anti-sigma factor, zinc-finger domain"/>
    <property type="match status" value="1"/>
</dbReference>
<evidence type="ECO:0000256" key="1">
    <source>
        <dbReference type="ARBA" id="ARBA00023015"/>
    </source>
</evidence>
<gene>
    <name evidence="5" type="ORF">GKJPGBOP_04114</name>
</gene>
<keyword evidence="4" id="KW-1133">Transmembrane helix</keyword>